<gene>
    <name evidence="1" type="ORF">LCGC14_2371580</name>
</gene>
<dbReference type="EMBL" id="LAZR01034969">
    <property type="protein sequence ID" value="KKL28795.1"/>
    <property type="molecule type" value="Genomic_DNA"/>
</dbReference>
<protein>
    <submittedName>
        <fullName evidence="1">Uncharacterized protein</fullName>
    </submittedName>
</protein>
<name>A0A0F9C3L4_9ZZZZ</name>
<sequence length="131" mass="14539">MTTETTDRERSLSGFWRHDRSDDRVRELVSVLQGADNLIGLMGGDIAVTWTGAGSRTDFDRHLVALDYGPLLGMACPYHGSRVDEVIGYAAHEGGHCLWSAEGKYQVIERYVRTAWTRMPSAFQAAFTASN</sequence>
<accession>A0A0F9C3L4</accession>
<reference evidence="1" key="1">
    <citation type="journal article" date="2015" name="Nature">
        <title>Complex archaea that bridge the gap between prokaryotes and eukaryotes.</title>
        <authorList>
            <person name="Spang A."/>
            <person name="Saw J.H."/>
            <person name="Jorgensen S.L."/>
            <person name="Zaremba-Niedzwiedzka K."/>
            <person name="Martijn J."/>
            <person name="Lind A.E."/>
            <person name="van Eijk R."/>
            <person name="Schleper C."/>
            <person name="Guy L."/>
            <person name="Ettema T.J."/>
        </authorList>
    </citation>
    <scope>NUCLEOTIDE SEQUENCE</scope>
</reference>
<evidence type="ECO:0000313" key="1">
    <source>
        <dbReference type="EMBL" id="KKL28795.1"/>
    </source>
</evidence>
<proteinExistence type="predicted"/>
<comment type="caution">
    <text evidence="1">The sequence shown here is derived from an EMBL/GenBank/DDBJ whole genome shotgun (WGS) entry which is preliminary data.</text>
</comment>
<feature type="non-terminal residue" evidence="1">
    <location>
        <position position="131"/>
    </location>
</feature>
<organism evidence="1">
    <name type="scientific">marine sediment metagenome</name>
    <dbReference type="NCBI Taxonomy" id="412755"/>
    <lineage>
        <taxon>unclassified sequences</taxon>
        <taxon>metagenomes</taxon>
        <taxon>ecological metagenomes</taxon>
    </lineage>
</organism>
<dbReference type="AlphaFoldDB" id="A0A0F9C3L4"/>